<feature type="coiled-coil region" evidence="5">
    <location>
        <begin position="473"/>
        <end position="500"/>
    </location>
</feature>
<dbReference type="PRINTS" id="PR00260">
    <property type="entry name" value="CHEMTRNSDUCR"/>
</dbReference>
<dbReference type="SMART" id="SM00283">
    <property type="entry name" value="MA"/>
    <property type="match status" value="1"/>
</dbReference>
<evidence type="ECO:0000256" key="6">
    <source>
        <dbReference type="SAM" id="MobiDB-lite"/>
    </source>
</evidence>
<dbReference type="Pfam" id="PF00015">
    <property type="entry name" value="MCPsignal"/>
    <property type="match status" value="1"/>
</dbReference>
<keyword evidence="7" id="KW-0472">Membrane</keyword>
<proteinExistence type="inferred from homology"/>
<dbReference type="SMART" id="SM00304">
    <property type="entry name" value="HAMP"/>
    <property type="match status" value="1"/>
</dbReference>
<feature type="domain" description="HAMP" evidence="9">
    <location>
        <begin position="198"/>
        <end position="250"/>
    </location>
</feature>
<gene>
    <name evidence="10" type="ORF">Tchl_0463</name>
</gene>
<dbReference type="AlphaFoldDB" id="A0A1L6F8U5"/>
<dbReference type="Proteomes" id="UP000185739">
    <property type="component" value="Chromosome"/>
</dbReference>
<evidence type="ECO:0000256" key="3">
    <source>
        <dbReference type="ARBA" id="ARBA00029447"/>
    </source>
</evidence>
<evidence type="ECO:0000256" key="4">
    <source>
        <dbReference type="PROSITE-ProRule" id="PRU00284"/>
    </source>
</evidence>
<dbReference type="STRING" id="96773.Tchl_0463"/>
<keyword evidence="2" id="KW-0488">Methylation</keyword>
<dbReference type="Gene3D" id="3.30.450.290">
    <property type="match status" value="1"/>
</dbReference>
<evidence type="ECO:0000256" key="7">
    <source>
        <dbReference type="SAM" id="Phobius"/>
    </source>
</evidence>
<dbReference type="Gene3D" id="1.10.287.950">
    <property type="entry name" value="Methyl-accepting chemotaxis protein"/>
    <property type="match status" value="1"/>
</dbReference>
<evidence type="ECO:0000313" key="11">
    <source>
        <dbReference type="Proteomes" id="UP000185739"/>
    </source>
</evidence>
<dbReference type="InterPro" id="IPR004089">
    <property type="entry name" value="MCPsignal_dom"/>
</dbReference>
<reference evidence="10 11" key="1">
    <citation type="submission" date="2016-12" db="EMBL/GenBank/DDBJ databases">
        <title>Complete genome sequence of Thauera chlorobenzoica, a Betaproteobacterium degrading haloaromatics anaerobically to CO2 and halides.</title>
        <authorList>
            <person name="Goris T."/>
            <person name="Mergelsberg M."/>
            <person name="Boll M."/>
        </authorList>
    </citation>
    <scope>NUCLEOTIDE SEQUENCE [LARGE SCALE GENOMIC DNA]</scope>
    <source>
        <strain evidence="10 11">3CB1</strain>
    </source>
</reference>
<organism evidence="10 11">
    <name type="scientific">Thauera chlorobenzoica</name>
    <dbReference type="NCBI Taxonomy" id="96773"/>
    <lineage>
        <taxon>Bacteria</taxon>
        <taxon>Pseudomonadati</taxon>
        <taxon>Pseudomonadota</taxon>
        <taxon>Betaproteobacteria</taxon>
        <taxon>Rhodocyclales</taxon>
        <taxon>Zoogloeaceae</taxon>
        <taxon>Thauera</taxon>
    </lineage>
</organism>
<dbReference type="EMBL" id="CP018839">
    <property type="protein sequence ID" value="APR03334.1"/>
    <property type="molecule type" value="Genomic_DNA"/>
</dbReference>
<dbReference type="GO" id="GO:0004888">
    <property type="term" value="F:transmembrane signaling receptor activity"/>
    <property type="evidence" value="ECO:0007669"/>
    <property type="project" value="InterPro"/>
</dbReference>
<keyword evidence="4" id="KW-0807">Transducer</keyword>
<dbReference type="GO" id="GO:0006935">
    <property type="term" value="P:chemotaxis"/>
    <property type="evidence" value="ECO:0007669"/>
    <property type="project" value="InterPro"/>
</dbReference>
<evidence type="ECO:0000256" key="1">
    <source>
        <dbReference type="ARBA" id="ARBA00004370"/>
    </source>
</evidence>
<dbReference type="PROSITE" id="PS50111">
    <property type="entry name" value="CHEMOTAXIS_TRANSDUC_2"/>
    <property type="match status" value="1"/>
</dbReference>
<dbReference type="SUPFAM" id="SSF58104">
    <property type="entry name" value="Methyl-accepting chemotaxis protein (MCP) signaling domain"/>
    <property type="match status" value="1"/>
</dbReference>
<evidence type="ECO:0000256" key="5">
    <source>
        <dbReference type="SAM" id="Coils"/>
    </source>
</evidence>
<comment type="subcellular location">
    <subcellularLocation>
        <location evidence="1">Membrane</location>
    </subcellularLocation>
</comment>
<dbReference type="GO" id="GO:0005886">
    <property type="term" value="C:plasma membrane"/>
    <property type="evidence" value="ECO:0007669"/>
    <property type="project" value="TreeGrafter"/>
</dbReference>
<dbReference type="PANTHER" id="PTHR43531:SF14">
    <property type="entry name" value="METHYL-ACCEPTING CHEMOTAXIS PROTEIN I-RELATED"/>
    <property type="match status" value="1"/>
</dbReference>
<feature type="region of interest" description="Disordered" evidence="6">
    <location>
        <begin position="504"/>
        <end position="523"/>
    </location>
</feature>
<feature type="transmembrane region" description="Helical" evidence="7">
    <location>
        <begin position="178"/>
        <end position="196"/>
    </location>
</feature>
<accession>A0A1L6F8U5</accession>
<comment type="similarity">
    <text evidence="3">Belongs to the methyl-accepting chemotaxis (MCP) protein family.</text>
</comment>
<dbReference type="Pfam" id="PF00672">
    <property type="entry name" value="HAMP"/>
    <property type="match status" value="1"/>
</dbReference>
<protein>
    <submittedName>
        <fullName evidence="10">Methyl-accepting chemotaxis protein</fullName>
    </submittedName>
</protein>
<sequence length="523" mass="55116">MQLLLTIGIALFVVWTAVIVWQSHVYRQAALNQAEEFSRSMHEATMAGLTGMMVTGTIGQRDVLLDQMNQLGSIRDVRVVRGATVIETFGEGTAHDAKPDRSEQWVLDNGRALSVVESDGKGEYLRVVRPALAQQDYLGKNCLSCHQVAENSVLGAVSMKVSLDKVNADLAAQRWKSILMAVVTSIPVLLLIYPFICKVVTVPLRSGVQVARGIAAGDLSQDIAVTSNNEIGGLQQALKEMSASLRRIVGEVRGGTDAIFAASRDIANGSADLSERTERQADTIRQIATSMQALTTAVNHNAGGARQASELAVSASDVAQRGGAVVAQVVQTMDAIEASSQKVADIIQVIDNIAFQTNILALNAAVEAARAGEQGRGFAVVASEVRSLAQRSAGAAREIKTLIDDSVKRVAAGGALAHQAGTTMGEVVQSIQQVTDIVGGIAVASAEQTQGIERVTASIAEISGVTQQNAAQVEQAAAAAQSLEEQAAQLEAVVDVFRLDGHGHASPRPALERLDAPLQLQRA</sequence>
<dbReference type="InterPro" id="IPR051310">
    <property type="entry name" value="MCP_chemotaxis"/>
</dbReference>
<dbReference type="CDD" id="cd06225">
    <property type="entry name" value="HAMP"/>
    <property type="match status" value="1"/>
</dbReference>
<dbReference type="InterPro" id="IPR003660">
    <property type="entry name" value="HAMP_dom"/>
</dbReference>
<dbReference type="PANTHER" id="PTHR43531">
    <property type="entry name" value="PROTEIN ICFG"/>
    <property type="match status" value="1"/>
</dbReference>
<evidence type="ECO:0000313" key="10">
    <source>
        <dbReference type="EMBL" id="APR03334.1"/>
    </source>
</evidence>
<evidence type="ECO:0000259" key="8">
    <source>
        <dbReference type="PROSITE" id="PS50111"/>
    </source>
</evidence>
<evidence type="ECO:0000259" key="9">
    <source>
        <dbReference type="PROSITE" id="PS50885"/>
    </source>
</evidence>
<dbReference type="PROSITE" id="PS50885">
    <property type="entry name" value="HAMP"/>
    <property type="match status" value="1"/>
</dbReference>
<keyword evidence="5" id="KW-0175">Coiled coil</keyword>
<dbReference type="InterPro" id="IPR004090">
    <property type="entry name" value="Chemotax_Me-accpt_rcpt"/>
</dbReference>
<keyword evidence="11" id="KW-1185">Reference proteome</keyword>
<evidence type="ECO:0000256" key="2">
    <source>
        <dbReference type="ARBA" id="ARBA00022481"/>
    </source>
</evidence>
<dbReference type="FunFam" id="1.10.287.950:FF:000001">
    <property type="entry name" value="Methyl-accepting chemotaxis sensory transducer"/>
    <property type="match status" value="1"/>
</dbReference>
<feature type="domain" description="Methyl-accepting transducer" evidence="8">
    <location>
        <begin position="255"/>
        <end position="484"/>
    </location>
</feature>
<name>A0A1L6F8U5_9RHOO</name>
<dbReference type="KEGG" id="tcl:Tchl_0463"/>
<dbReference type="CDD" id="cd11386">
    <property type="entry name" value="MCP_signal"/>
    <property type="match status" value="1"/>
</dbReference>
<keyword evidence="7" id="KW-0812">Transmembrane</keyword>
<keyword evidence="7" id="KW-1133">Transmembrane helix</keyword>
<dbReference type="GO" id="GO:0007165">
    <property type="term" value="P:signal transduction"/>
    <property type="evidence" value="ECO:0007669"/>
    <property type="project" value="UniProtKB-KW"/>
</dbReference>